<keyword evidence="1 4" id="KW-0378">Hydrolase</keyword>
<reference evidence="6" key="1">
    <citation type="journal article" date="2021" name="PeerJ">
        <title>Extensive microbial diversity within the chicken gut microbiome revealed by metagenomics and culture.</title>
        <authorList>
            <person name="Gilroy R."/>
            <person name="Ravi A."/>
            <person name="Getino M."/>
            <person name="Pursley I."/>
            <person name="Horton D.L."/>
            <person name="Alikhan N.F."/>
            <person name="Baker D."/>
            <person name="Gharbi K."/>
            <person name="Hall N."/>
            <person name="Watson M."/>
            <person name="Adriaenssens E.M."/>
            <person name="Foster-Nyarko E."/>
            <person name="Jarju S."/>
            <person name="Secka A."/>
            <person name="Antonio M."/>
            <person name="Oren A."/>
            <person name="Chaudhuri R.R."/>
            <person name="La Ragione R."/>
            <person name="Hildebrand F."/>
            <person name="Pallen M.J."/>
        </authorList>
    </citation>
    <scope>NUCLEOTIDE SEQUENCE</scope>
    <source>
        <strain evidence="6">ChiGjej4B4-12881</strain>
    </source>
</reference>
<dbReference type="PROSITE" id="PS51635">
    <property type="entry name" value="PNPLA"/>
    <property type="match status" value="1"/>
</dbReference>
<dbReference type="Pfam" id="PF01734">
    <property type="entry name" value="Patatin"/>
    <property type="match status" value="1"/>
</dbReference>
<feature type="domain" description="PNPLA" evidence="5">
    <location>
        <begin position="5"/>
        <end position="171"/>
    </location>
</feature>
<evidence type="ECO:0000313" key="7">
    <source>
        <dbReference type="Proteomes" id="UP000886780"/>
    </source>
</evidence>
<dbReference type="InterPro" id="IPR045943">
    <property type="entry name" value="DUF6363"/>
</dbReference>
<feature type="short sequence motif" description="DGA/G" evidence="4">
    <location>
        <begin position="158"/>
        <end position="160"/>
    </location>
</feature>
<feature type="short sequence motif" description="GXSXG" evidence="4">
    <location>
        <begin position="36"/>
        <end position="40"/>
    </location>
</feature>
<accession>A0A9D2AWD9</accession>
<comment type="caution">
    <text evidence="6">The sequence shown here is derived from an EMBL/GenBank/DDBJ whole genome shotgun (WGS) entry which is preliminary data.</text>
</comment>
<evidence type="ECO:0000256" key="1">
    <source>
        <dbReference type="ARBA" id="ARBA00022801"/>
    </source>
</evidence>
<reference evidence="6" key="2">
    <citation type="submission" date="2021-04" db="EMBL/GenBank/DDBJ databases">
        <authorList>
            <person name="Gilroy R."/>
        </authorList>
    </citation>
    <scope>NUCLEOTIDE SEQUENCE</scope>
    <source>
        <strain evidence="6">ChiGjej4B4-12881</strain>
    </source>
</reference>
<dbReference type="SUPFAM" id="SSF52151">
    <property type="entry name" value="FabD/lysophospholipase-like"/>
    <property type="match status" value="1"/>
</dbReference>
<evidence type="ECO:0000256" key="4">
    <source>
        <dbReference type="PROSITE-ProRule" id="PRU01161"/>
    </source>
</evidence>
<dbReference type="InterPro" id="IPR002641">
    <property type="entry name" value="PNPLA_dom"/>
</dbReference>
<keyword evidence="2 4" id="KW-0442">Lipid degradation</keyword>
<dbReference type="EMBL" id="DXEU01000038">
    <property type="protein sequence ID" value="HIX51596.1"/>
    <property type="molecule type" value="Genomic_DNA"/>
</dbReference>
<dbReference type="Proteomes" id="UP000886780">
    <property type="component" value="Unassembled WGS sequence"/>
</dbReference>
<dbReference type="CDD" id="cd07208">
    <property type="entry name" value="Pat_hypo_Ecoli_yjju_like"/>
    <property type="match status" value="1"/>
</dbReference>
<organism evidence="6 7">
    <name type="scientific">Candidatus Lachnoclostridium stercoripullorum</name>
    <dbReference type="NCBI Taxonomy" id="2838635"/>
    <lineage>
        <taxon>Bacteria</taxon>
        <taxon>Bacillati</taxon>
        <taxon>Bacillota</taxon>
        <taxon>Clostridia</taxon>
        <taxon>Lachnospirales</taxon>
        <taxon>Lachnospiraceae</taxon>
    </lineage>
</organism>
<evidence type="ECO:0000313" key="6">
    <source>
        <dbReference type="EMBL" id="HIX51596.1"/>
    </source>
</evidence>
<feature type="short sequence motif" description="GXGXXG" evidence="4">
    <location>
        <begin position="9"/>
        <end position="14"/>
    </location>
</feature>
<protein>
    <submittedName>
        <fullName evidence="6">Patatin family protein</fullName>
    </submittedName>
</protein>
<dbReference type="PANTHER" id="PTHR14226:SF25">
    <property type="entry name" value="PHOSPHOESTERASE"/>
    <property type="match status" value="1"/>
</dbReference>
<dbReference type="InterPro" id="IPR050301">
    <property type="entry name" value="NTE"/>
</dbReference>
<dbReference type="InterPro" id="IPR016035">
    <property type="entry name" value="Acyl_Trfase/lysoPLipase"/>
</dbReference>
<dbReference type="Gene3D" id="3.40.1090.10">
    <property type="entry name" value="Cytosolic phospholipase A2 catalytic domain"/>
    <property type="match status" value="2"/>
</dbReference>
<dbReference type="InterPro" id="IPR037483">
    <property type="entry name" value="YjjU-like"/>
</dbReference>
<proteinExistence type="predicted"/>
<sequence length="283" mass="32303">MRTGLVLEGGGMRGMYTAGVLDVMMDHGIRVDGILGVSAGALFGVNYFSGQQGRAVRYNMKYAGNRRYMGLRSLVRTGNIVGKEFAYYEVPMKLDVFDDETFKNSGGDFYAVATNVRTGEAEYLKIDSVFQQMEALRATSAMPLVSKLVRYQGEYYLDGGIADSIPVDKCLEMGYDRVAVVLTRPLEYRKKPYSRAAEKAICRRYANFPRLAEQILNRWENYNACVERVAQLEREGRIFVIRPSRTIHLSRIEKRKEKLLEMYHLGEEDCRGRMAELEAYLRV</sequence>
<dbReference type="Pfam" id="PF19890">
    <property type="entry name" value="DUF6363"/>
    <property type="match status" value="1"/>
</dbReference>
<dbReference type="AlphaFoldDB" id="A0A9D2AWD9"/>
<dbReference type="PANTHER" id="PTHR14226">
    <property type="entry name" value="NEUROPATHY TARGET ESTERASE/SWISS CHEESE D.MELANOGASTER"/>
    <property type="match status" value="1"/>
</dbReference>
<evidence type="ECO:0000256" key="2">
    <source>
        <dbReference type="ARBA" id="ARBA00022963"/>
    </source>
</evidence>
<dbReference type="GO" id="GO:0016042">
    <property type="term" value="P:lipid catabolic process"/>
    <property type="evidence" value="ECO:0007669"/>
    <property type="project" value="UniProtKB-UniRule"/>
</dbReference>
<evidence type="ECO:0000256" key="3">
    <source>
        <dbReference type="ARBA" id="ARBA00023098"/>
    </source>
</evidence>
<name>A0A9D2AWD9_9FIRM</name>
<feature type="active site" description="Proton acceptor" evidence="4">
    <location>
        <position position="158"/>
    </location>
</feature>
<keyword evidence="3 4" id="KW-0443">Lipid metabolism</keyword>
<dbReference type="GO" id="GO:0016787">
    <property type="term" value="F:hydrolase activity"/>
    <property type="evidence" value="ECO:0007669"/>
    <property type="project" value="UniProtKB-UniRule"/>
</dbReference>
<evidence type="ECO:0000259" key="5">
    <source>
        <dbReference type="PROSITE" id="PS51635"/>
    </source>
</evidence>
<gene>
    <name evidence="6" type="ORF">IAA28_02185</name>
</gene>
<feature type="active site" description="Nucleophile" evidence="4">
    <location>
        <position position="38"/>
    </location>
</feature>